<feature type="compositionally biased region" description="Basic residues" evidence="5">
    <location>
        <begin position="561"/>
        <end position="575"/>
    </location>
</feature>
<name>A0ABQ9XG28_9EUKA</name>
<dbReference type="InterPro" id="IPR047129">
    <property type="entry name" value="PPA2-like"/>
</dbReference>
<feature type="compositionally biased region" description="Polar residues" evidence="5">
    <location>
        <begin position="167"/>
        <end position="190"/>
    </location>
</feature>
<evidence type="ECO:0000313" key="7">
    <source>
        <dbReference type="EMBL" id="KAK2951428.1"/>
    </source>
</evidence>
<feature type="compositionally biased region" description="Polar residues" evidence="5">
    <location>
        <begin position="863"/>
        <end position="881"/>
    </location>
</feature>
<dbReference type="Gene3D" id="3.60.21.10">
    <property type="match status" value="1"/>
</dbReference>
<dbReference type="InterPro" id="IPR029052">
    <property type="entry name" value="Metallo-depent_PP-like"/>
</dbReference>
<evidence type="ECO:0000256" key="5">
    <source>
        <dbReference type="SAM" id="MobiDB-lite"/>
    </source>
</evidence>
<feature type="region of interest" description="Disordered" evidence="5">
    <location>
        <begin position="740"/>
        <end position="836"/>
    </location>
</feature>
<evidence type="ECO:0000259" key="6">
    <source>
        <dbReference type="PROSITE" id="PS00125"/>
    </source>
</evidence>
<dbReference type="PRINTS" id="PR00114">
    <property type="entry name" value="STPHPHTASE"/>
</dbReference>
<feature type="compositionally biased region" description="Basic and acidic residues" evidence="5">
    <location>
        <begin position="480"/>
        <end position="502"/>
    </location>
</feature>
<evidence type="ECO:0000256" key="4">
    <source>
        <dbReference type="RuleBase" id="RU004273"/>
    </source>
</evidence>
<feature type="region of interest" description="Disordered" evidence="5">
    <location>
        <begin position="233"/>
        <end position="382"/>
    </location>
</feature>
<gene>
    <name evidence="7" type="ORF">BLNAU_13585</name>
</gene>
<feature type="region of interest" description="Disordered" evidence="5">
    <location>
        <begin position="608"/>
        <end position="654"/>
    </location>
</feature>
<evidence type="ECO:0000256" key="2">
    <source>
        <dbReference type="ARBA" id="ARBA00022801"/>
    </source>
</evidence>
<feature type="region of interest" description="Disordered" evidence="5">
    <location>
        <begin position="398"/>
        <end position="589"/>
    </location>
</feature>
<feature type="compositionally biased region" description="Polar residues" evidence="5">
    <location>
        <begin position="793"/>
        <end position="802"/>
    </location>
</feature>
<keyword evidence="1" id="KW-0479">Metal-binding</keyword>
<feature type="compositionally biased region" description="Basic and acidic residues" evidence="5">
    <location>
        <begin position="331"/>
        <end position="340"/>
    </location>
</feature>
<comment type="caution">
    <text evidence="7">The sequence shown here is derived from an EMBL/GenBank/DDBJ whole genome shotgun (WGS) entry which is preliminary data.</text>
</comment>
<sequence length="1289" mass="144542">MRFVETDQWKIQFTHTPFRSKQKRPRPRHQDFQFSTTPPPVHSVDRNAIFPLSATSPFLFDVHTPFPGVQRPANRLAVTLKLRESQGDDRRTEADVIDDNTVVHEMRSSSIPLRVAGGYQWGEAITDTLRRSRQQRMDGLAGVERELERIKTTHFDRTSHARPPDRASSSPQTSRSFTRQTEPNFAQTLPAQFVPPLHLSTTSPEPDRPKQLTRPDSTRRAVMVMAALSLDDIAPGAKSVHPPKANTNRSPVEPEPKQDTPQPTKPVEAPTPSLPRVNTEDWLSLGNETPSMHQHTNSDTHFDTSFTSDLSTDPLMRRRTLDAGTGEESEERPAEPHSDSEEIPSLPSPSEQHSPPAPQRTVSPIVLDPDSPPHSPDLTIERAAQIVKDFEFKGIQSLARPLSSLVRPVSAETRTSSVEPADDIPNAESDHRQEASTPEVSLADDASDSDPEYEGGHRRTTPSDPATSARPQHLSKRQRRADEESRRSADRKSRLDRLRASGEEISAAQQARFKSHEHSGVFSKLKHAMDLVEDEKRARKERRERLLSIGRNASKSPASRGTRKGHKKTPKKRQHTNTAPPPNPNVQHTFTQTDYAVSDYISFDTSSLRYSQPQTPQGMSRSLRLSSRQSYTRPLRNSAQLTKTTPFPSPRPDDTQFVRSLRPLNKFLFDFHVDPPYNPNSAVHTDDKQTRTIPQQTQPGIVSLHAPCPIGQDAADHTVEEIDRNYPPSSVYALRWAKTGSEEPLGRSQRPSSHLDRRRVSFQASSPNRPRNKSATVASRDTAHKHPLRPAVTPSSIPTNSKVPPLLMLTSTQHSIARSPTNTSLHTSPTYSSPTQERAYFPLQTPPRIRQSPTLPPKPLHTPVSTPQSSTRLSISQSMQNRHGAFSTVPLSTSHIIPHTREQAVGLSDYREHLLPRQNQTSPSPQRAPSSQPSRSGSALDDAIIIPESPSDVDTLFVLQFGPLSRPQTLSADDSVVIRVPGEMAFDLDKSLEKAKKRIVLDEIELINICDYVIEILLEESTVTSLSSPITICGDIHGQFYDLMQLFNMGGEVPHTKYVFMGDYVDRGSYSLECFTLLTCLKARYPERIFMLRGNHESRQVSSSYGYKDQCLAQYGNAQLWNKCMDLFDCLPIAALIDERVMCVHGGLSPEVKTIDQIRLIQRCQEVPQVGAFSDLMWSDPDESVDGWQQSPRGAGYYFGQKVSKEFNELNGLSLVCRAHQLVMEGYKYSFPDESLVTVWSAPNYCYRCGNIASILQLDEQLSTHFILFSEVPDSKRETPERQPVSYFL</sequence>
<feature type="region of interest" description="Disordered" evidence="5">
    <location>
        <begin position="848"/>
        <end position="882"/>
    </location>
</feature>
<feature type="compositionally biased region" description="Basic and acidic residues" evidence="5">
    <location>
        <begin position="143"/>
        <end position="165"/>
    </location>
</feature>
<reference evidence="7 8" key="1">
    <citation type="journal article" date="2022" name="bioRxiv">
        <title>Genomics of Preaxostyla Flagellates Illuminates Evolutionary Transitions and the Path Towards Mitochondrial Loss.</title>
        <authorList>
            <person name="Novak L.V.F."/>
            <person name="Treitli S.C."/>
            <person name="Pyrih J."/>
            <person name="Halakuc P."/>
            <person name="Pipaliya S.V."/>
            <person name="Vacek V."/>
            <person name="Brzon O."/>
            <person name="Soukal P."/>
            <person name="Eme L."/>
            <person name="Dacks J.B."/>
            <person name="Karnkowska A."/>
            <person name="Elias M."/>
            <person name="Hampl V."/>
        </authorList>
    </citation>
    <scope>NUCLEOTIDE SEQUENCE [LARGE SCALE GENOMIC DNA]</scope>
    <source>
        <strain evidence="7">NAU3</strain>
        <tissue evidence="7">Gut</tissue>
    </source>
</reference>
<feature type="compositionally biased region" description="Basic residues" evidence="5">
    <location>
        <begin position="18"/>
        <end position="27"/>
    </location>
</feature>
<feature type="region of interest" description="Disordered" evidence="5">
    <location>
        <begin position="15"/>
        <end position="40"/>
    </location>
</feature>
<comment type="catalytic activity">
    <reaction evidence="4">
        <text>O-phospho-L-threonyl-[protein] + H2O = L-threonyl-[protein] + phosphate</text>
        <dbReference type="Rhea" id="RHEA:47004"/>
        <dbReference type="Rhea" id="RHEA-COMP:11060"/>
        <dbReference type="Rhea" id="RHEA-COMP:11605"/>
        <dbReference type="ChEBI" id="CHEBI:15377"/>
        <dbReference type="ChEBI" id="CHEBI:30013"/>
        <dbReference type="ChEBI" id="CHEBI:43474"/>
        <dbReference type="ChEBI" id="CHEBI:61977"/>
        <dbReference type="EC" id="3.1.3.16"/>
    </reaction>
</comment>
<dbReference type="EC" id="3.1.3.16" evidence="4"/>
<feature type="region of interest" description="Disordered" evidence="5">
    <location>
        <begin position="141"/>
        <end position="218"/>
    </location>
</feature>
<feature type="compositionally biased region" description="Low complexity" evidence="5">
    <location>
        <begin position="620"/>
        <end position="630"/>
    </location>
</feature>
<dbReference type="PROSITE" id="PS00125">
    <property type="entry name" value="SER_THR_PHOSPHATASE"/>
    <property type="match status" value="1"/>
</dbReference>
<dbReference type="Pfam" id="PF00149">
    <property type="entry name" value="Metallophos"/>
    <property type="match status" value="1"/>
</dbReference>
<feature type="compositionally biased region" description="Basic and acidic residues" evidence="5">
    <location>
        <begin position="527"/>
        <end position="546"/>
    </location>
</feature>
<dbReference type="InterPro" id="IPR006186">
    <property type="entry name" value="Ser/Thr-sp_prot-phosphatase"/>
</dbReference>
<feature type="region of interest" description="Disordered" evidence="5">
    <location>
        <begin position="917"/>
        <end position="938"/>
    </location>
</feature>
<evidence type="ECO:0000256" key="3">
    <source>
        <dbReference type="ARBA" id="ARBA00023211"/>
    </source>
</evidence>
<feature type="compositionally biased region" description="Low complexity" evidence="5">
    <location>
        <begin position="922"/>
        <end position="938"/>
    </location>
</feature>
<dbReference type="SMART" id="SM00156">
    <property type="entry name" value="PP2Ac"/>
    <property type="match status" value="1"/>
</dbReference>
<feature type="domain" description="Serine/threonine specific protein phosphatases" evidence="6">
    <location>
        <begin position="1092"/>
        <end position="1097"/>
    </location>
</feature>
<dbReference type="CDD" id="cd07415">
    <property type="entry name" value="MPP_PP2A_PP4_PP6"/>
    <property type="match status" value="1"/>
</dbReference>
<feature type="compositionally biased region" description="Polar residues" evidence="5">
    <location>
        <begin position="608"/>
        <end position="619"/>
    </location>
</feature>
<feature type="compositionally biased region" description="Polar residues" evidence="5">
    <location>
        <begin position="286"/>
        <end position="295"/>
    </location>
</feature>
<feature type="compositionally biased region" description="Polar residues" evidence="5">
    <location>
        <begin position="631"/>
        <end position="646"/>
    </location>
</feature>
<dbReference type="SUPFAM" id="SSF56300">
    <property type="entry name" value="Metallo-dependent phosphatases"/>
    <property type="match status" value="1"/>
</dbReference>
<dbReference type="GO" id="GO:0004722">
    <property type="term" value="F:protein serine/threonine phosphatase activity"/>
    <property type="evidence" value="ECO:0007669"/>
    <property type="project" value="UniProtKB-EC"/>
</dbReference>
<feature type="compositionally biased region" description="Polar residues" evidence="5">
    <location>
        <begin position="809"/>
        <end position="836"/>
    </location>
</feature>
<organism evidence="7 8">
    <name type="scientific">Blattamonas nauphoetae</name>
    <dbReference type="NCBI Taxonomy" id="2049346"/>
    <lineage>
        <taxon>Eukaryota</taxon>
        <taxon>Metamonada</taxon>
        <taxon>Preaxostyla</taxon>
        <taxon>Oxymonadida</taxon>
        <taxon>Blattamonas</taxon>
    </lineage>
</organism>
<keyword evidence="8" id="KW-1185">Reference proteome</keyword>
<keyword evidence="2 4" id="KW-0378">Hydrolase</keyword>
<evidence type="ECO:0000256" key="1">
    <source>
        <dbReference type="ARBA" id="ARBA00022723"/>
    </source>
</evidence>
<feature type="compositionally biased region" description="Polar residues" evidence="5">
    <location>
        <begin position="762"/>
        <end position="779"/>
    </location>
</feature>
<keyword evidence="3" id="KW-0464">Manganese</keyword>
<accession>A0ABQ9XG28</accession>
<protein>
    <recommendedName>
        <fullName evidence="4">Serine/threonine-protein phosphatase</fullName>
        <ecNumber evidence="4">3.1.3.16</ecNumber>
    </recommendedName>
</protein>
<comment type="similarity">
    <text evidence="4">Belongs to the PPP phosphatase family.</text>
</comment>
<dbReference type="Proteomes" id="UP001281761">
    <property type="component" value="Unassembled WGS sequence"/>
</dbReference>
<proteinExistence type="inferred from homology"/>
<dbReference type="PANTHER" id="PTHR45619">
    <property type="entry name" value="SERINE/THREONINE-PROTEIN PHOSPHATASE PP2A-RELATED"/>
    <property type="match status" value="1"/>
</dbReference>
<evidence type="ECO:0000313" key="8">
    <source>
        <dbReference type="Proteomes" id="UP001281761"/>
    </source>
</evidence>
<dbReference type="InterPro" id="IPR004843">
    <property type="entry name" value="Calcineurin-like_PHP"/>
</dbReference>
<dbReference type="EMBL" id="JARBJD010000118">
    <property type="protein sequence ID" value="KAK2951428.1"/>
    <property type="molecule type" value="Genomic_DNA"/>
</dbReference>